<accession>A0ABT2AW76</accession>
<keyword evidence="2" id="KW-1185">Reference proteome</keyword>
<dbReference type="EMBL" id="JANUGP010000002">
    <property type="protein sequence ID" value="MCS0600505.1"/>
    <property type="molecule type" value="Genomic_DNA"/>
</dbReference>
<evidence type="ECO:0000313" key="2">
    <source>
        <dbReference type="Proteomes" id="UP001205612"/>
    </source>
</evidence>
<proteinExistence type="predicted"/>
<protein>
    <recommendedName>
        <fullName evidence="3">Secreted protein</fullName>
    </recommendedName>
</protein>
<sequence>MSAFIQQLPALVGVVIGSLGSYAAVTLGDRARFRREREVRWEDRRLAAYAEYGRAQKTIVTLLYRTAAFLDLDPHPHPLRPEDSAPLLTTAAEARDLAWEALLLLGDAEVAAAAHDWAGVVTTMESTLHTGPTTPPTWQALLTDQRTARDRYYAAARTDITLPPNPAGHLRLDQGHRG</sequence>
<comment type="caution">
    <text evidence="1">The sequence shown here is derived from an EMBL/GenBank/DDBJ whole genome shotgun (WGS) entry which is preliminary data.</text>
</comment>
<dbReference type="RefSeq" id="WP_258776834.1">
    <property type="nucleotide sequence ID" value="NZ_JANUGP010000002.1"/>
</dbReference>
<gene>
    <name evidence="1" type="ORF">NX794_04555</name>
</gene>
<name>A0ABT2AW76_9ACTN</name>
<reference evidence="1 2" key="1">
    <citation type="submission" date="2022-08" db="EMBL/GenBank/DDBJ databases">
        <authorList>
            <person name="Somphong A."/>
            <person name="Phongsopitanun W."/>
        </authorList>
    </citation>
    <scope>NUCLEOTIDE SEQUENCE [LARGE SCALE GENOMIC DNA]</scope>
    <source>
        <strain evidence="1 2">LP11</strain>
    </source>
</reference>
<dbReference type="Proteomes" id="UP001205612">
    <property type="component" value="Unassembled WGS sequence"/>
</dbReference>
<evidence type="ECO:0000313" key="1">
    <source>
        <dbReference type="EMBL" id="MCS0600505.1"/>
    </source>
</evidence>
<organism evidence="1 2">
    <name type="scientific">Streptomyces pyxinicus</name>
    <dbReference type="NCBI Taxonomy" id="2970331"/>
    <lineage>
        <taxon>Bacteria</taxon>
        <taxon>Bacillati</taxon>
        <taxon>Actinomycetota</taxon>
        <taxon>Actinomycetes</taxon>
        <taxon>Kitasatosporales</taxon>
        <taxon>Streptomycetaceae</taxon>
        <taxon>Streptomyces</taxon>
    </lineage>
</organism>
<evidence type="ECO:0008006" key="3">
    <source>
        <dbReference type="Google" id="ProtNLM"/>
    </source>
</evidence>